<evidence type="ECO:0000256" key="4">
    <source>
        <dbReference type="ARBA" id="ARBA00022905"/>
    </source>
</evidence>
<proteinExistence type="inferred from homology"/>
<dbReference type="InterPro" id="IPR011725">
    <property type="entry name" value="PQQ_synth_PqqA"/>
</dbReference>
<gene>
    <name evidence="5" type="ORF">SAMN02982917_2812</name>
</gene>
<dbReference type="AlphaFoldDB" id="A0A1X7FH87"/>
<name>A0A1X7FH87_9PROT</name>
<protein>
    <recommendedName>
        <fullName evidence="3">Coenzyme PQQ synthesis protein A</fullName>
    </recommendedName>
</protein>
<dbReference type="Pfam" id="PF08042">
    <property type="entry name" value="PqqA"/>
    <property type="match status" value="1"/>
</dbReference>
<reference evidence="5 6" key="1">
    <citation type="submission" date="2017-04" db="EMBL/GenBank/DDBJ databases">
        <authorList>
            <person name="Afonso C.L."/>
            <person name="Miller P.J."/>
            <person name="Scott M.A."/>
            <person name="Spackman E."/>
            <person name="Goraichik I."/>
            <person name="Dimitrov K.M."/>
            <person name="Suarez D.L."/>
            <person name="Swayne D.E."/>
        </authorList>
    </citation>
    <scope>NUCLEOTIDE SEQUENCE [LARGE SCALE GENOMIC DNA]</scope>
    <source>
        <strain evidence="5 6">A2P</strain>
    </source>
</reference>
<dbReference type="NCBIfam" id="TIGR02107">
    <property type="entry name" value="PQQ_syn_pqqA"/>
    <property type="match status" value="1"/>
</dbReference>
<comment type="pathway">
    <text evidence="1">Cofactor biosynthesis; pyrroloquinoline quinone biosynthesis.</text>
</comment>
<dbReference type="UniPathway" id="UPA00539"/>
<accession>A0A1X7FH87</accession>
<dbReference type="GO" id="GO:0018189">
    <property type="term" value="P:pyrroloquinoline quinone biosynthetic process"/>
    <property type="evidence" value="ECO:0007669"/>
    <property type="project" value="UniProtKB-UniPathway"/>
</dbReference>
<dbReference type="STRING" id="286727.SAMN02982917_2812"/>
<keyword evidence="4" id="KW-0884">PQQ biosynthesis</keyword>
<evidence type="ECO:0000256" key="2">
    <source>
        <dbReference type="ARBA" id="ARBA00009325"/>
    </source>
</evidence>
<dbReference type="Proteomes" id="UP000192936">
    <property type="component" value="Unassembled WGS sequence"/>
</dbReference>
<organism evidence="5 6">
    <name type="scientific">Azospirillum oryzae</name>
    <dbReference type="NCBI Taxonomy" id="286727"/>
    <lineage>
        <taxon>Bacteria</taxon>
        <taxon>Pseudomonadati</taxon>
        <taxon>Pseudomonadota</taxon>
        <taxon>Alphaproteobacteria</taxon>
        <taxon>Rhodospirillales</taxon>
        <taxon>Azospirillaceae</taxon>
        <taxon>Azospirillum</taxon>
    </lineage>
</organism>
<evidence type="ECO:0000313" key="5">
    <source>
        <dbReference type="EMBL" id="SMF51434.1"/>
    </source>
</evidence>
<evidence type="ECO:0000256" key="3">
    <source>
        <dbReference type="ARBA" id="ARBA00015086"/>
    </source>
</evidence>
<dbReference type="EMBL" id="FXAK01000005">
    <property type="protein sequence ID" value="SMF51434.1"/>
    <property type="molecule type" value="Genomic_DNA"/>
</dbReference>
<sequence length="57" mass="6323">MVAWRSAAPDRYSSSCQPSWSATVSKQEYHAMKTWRKPKTTEIAVGTEINAYACAGL</sequence>
<evidence type="ECO:0000313" key="6">
    <source>
        <dbReference type="Proteomes" id="UP000192936"/>
    </source>
</evidence>
<evidence type="ECO:0000256" key="1">
    <source>
        <dbReference type="ARBA" id="ARBA00004886"/>
    </source>
</evidence>
<comment type="similarity">
    <text evidence="2">Belongs to the PqqA family.</text>
</comment>